<dbReference type="EMBL" id="BARW01031448">
    <property type="protein sequence ID" value="GAJ03343.1"/>
    <property type="molecule type" value="Genomic_DNA"/>
</dbReference>
<accession>X1TDE2</accession>
<feature type="non-terminal residue" evidence="1">
    <location>
        <position position="1"/>
    </location>
</feature>
<protein>
    <submittedName>
        <fullName evidence="1">Uncharacterized protein</fullName>
    </submittedName>
</protein>
<comment type="caution">
    <text evidence="1">The sequence shown here is derived from an EMBL/GenBank/DDBJ whole genome shotgun (WGS) entry which is preliminary data.</text>
</comment>
<proteinExistence type="predicted"/>
<dbReference type="AlphaFoldDB" id="X1TDE2"/>
<sequence length="49" mass="5559">AQMAILETEMVKMEQIFLPYVITQSGRTLYEAMVDRHFQLGPGEGDKGE</sequence>
<organism evidence="1">
    <name type="scientific">marine sediment metagenome</name>
    <dbReference type="NCBI Taxonomy" id="412755"/>
    <lineage>
        <taxon>unclassified sequences</taxon>
        <taxon>metagenomes</taxon>
        <taxon>ecological metagenomes</taxon>
    </lineage>
</organism>
<reference evidence="1" key="1">
    <citation type="journal article" date="2014" name="Front. Microbiol.">
        <title>High frequency of phylogenetically diverse reductive dehalogenase-homologous genes in deep subseafloor sedimentary metagenomes.</title>
        <authorList>
            <person name="Kawai M."/>
            <person name="Futagami T."/>
            <person name="Toyoda A."/>
            <person name="Takaki Y."/>
            <person name="Nishi S."/>
            <person name="Hori S."/>
            <person name="Arai W."/>
            <person name="Tsubouchi T."/>
            <person name="Morono Y."/>
            <person name="Uchiyama I."/>
            <person name="Ito T."/>
            <person name="Fujiyama A."/>
            <person name="Inagaki F."/>
            <person name="Takami H."/>
        </authorList>
    </citation>
    <scope>NUCLEOTIDE SEQUENCE</scope>
    <source>
        <strain evidence="1">Expedition CK06-06</strain>
    </source>
</reference>
<evidence type="ECO:0000313" key="1">
    <source>
        <dbReference type="EMBL" id="GAJ03343.1"/>
    </source>
</evidence>
<name>X1TDE2_9ZZZZ</name>
<gene>
    <name evidence="1" type="ORF">S12H4_50015</name>
</gene>